<comment type="subunit">
    <text evidence="14">Homotetramer.</text>
</comment>
<keyword evidence="9 14" id="KW-0275">Fatty acid biosynthesis</keyword>
<evidence type="ECO:0000256" key="2">
    <source>
        <dbReference type="ARBA" id="ARBA00005194"/>
    </source>
</evidence>
<comment type="catalytic activity">
    <reaction evidence="11 14">
        <text>a (3R)-hydroxyacyl-[ACP] + NADP(+) = a 3-oxoacyl-[ACP] + NADPH + H(+)</text>
        <dbReference type="Rhea" id="RHEA:17397"/>
        <dbReference type="Rhea" id="RHEA-COMP:9916"/>
        <dbReference type="Rhea" id="RHEA-COMP:9945"/>
        <dbReference type="ChEBI" id="CHEBI:15378"/>
        <dbReference type="ChEBI" id="CHEBI:57783"/>
        <dbReference type="ChEBI" id="CHEBI:58349"/>
        <dbReference type="ChEBI" id="CHEBI:78776"/>
        <dbReference type="ChEBI" id="CHEBI:78827"/>
        <dbReference type="EC" id="1.1.1.100"/>
    </reaction>
</comment>
<evidence type="ECO:0000256" key="14">
    <source>
        <dbReference type="RuleBase" id="RU366074"/>
    </source>
</evidence>
<comment type="function">
    <text evidence="1 14">Catalyzes the NADPH-dependent reduction of beta-ketoacyl-ACP substrates to beta-hydroxyacyl-ACP products, the first reductive step in the elongation cycle of fatty acid biosynthesis.</text>
</comment>
<dbReference type="RefSeq" id="WP_229344921.1">
    <property type="nucleotide sequence ID" value="NZ_JAJFAT010000006.1"/>
</dbReference>
<feature type="binding site" evidence="13">
    <location>
        <begin position="13"/>
        <end position="16"/>
    </location>
    <ligand>
        <name>NADP(+)</name>
        <dbReference type="ChEBI" id="CHEBI:58349"/>
    </ligand>
</feature>
<evidence type="ECO:0000256" key="11">
    <source>
        <dbReference type="ARBA" id="ARBA00048508"/>
    </source>
</evidence>
<evidence type="ECO:0000256" key="5">
    <source>
        <dbReference type="ARBA" id="ARBA00022832"/>
    </source>
</evidence>
<proteinExistence type="inferred from homology"/>
<protein>
    <recommendedName>
        <fullName evidence="14">3-oxoacyl-[acyl-carrier-protein] reductase</fullName>
        <ecNumber evidence="14">1.1.1.100</ecNumber>
    </recommendedName>
</protein>
<dbReference type="Pfam" id="PF13561">
    <property type="entry name" value="adh_short_C2"/>
    <property type="match status" value="1"/>
</dbReference>
<comment type="pathway">
    <text evidence="2 14">Lipid metabolism; fatty acid biosynthesis.</text>
</comment>
<dbReference type="NCBIfam" id="NF009466">
    <property type="entry name" value="PRK12826.1-2"/>
    <property type="match status" value="1"/>
</dbReference>
<dbReference type="InterPro" id="IPR057326">
    <property type="entry name" value="KR_dom"/>
</dbReference>
<dbReference type="AlphaFoldDB" id="A0AAW4WXS4"/>
<dbReference type="FunFam" id="3.40.50.720:FF:000037">
    <property type="entry name" value="3-oxoacyl-[acyl-carrier-protein] reductase FabG"/>
    <property type="match status" value="1"/>
</dbReference>
<evidence type="ECO:0000256" key="12">
    <source>
        <dbReference type="PIRSR" id="PIRSR611284-1"/>
    </source>
</evidence>
<keyword evidence="10" id="KW-0753">Steroid metabolism</keyword>
<dbReference type="SMART" id="SM00822">
    <property type="entry name" value="PKS_KR"/>
    <property type="match status" value="1"/>
</dbReference>
<evidence type="ECO:0000256" key="10">
    <source>
        <dbReference type="ARBA" id="ARBA00023221"/>
    </source>
</evidence>
<evidence type="ECO:0000259" key="15">
    <source>
        <dbReference type="SMART" id="SM00822"/>
    </source>
</evidence>
<dbReference type="EC" id="1.1.1.100" evidence="14"/>
<dbReference type="InterPro" id="IPR036291">
    <property type="entry name" value="NAD(P)-bd_dom_sf"/>
</dbReference>
<accession>A0AAW4WXS4</accession>
<evidence type="ECO:0000313" key="17">
    <source>
        <dbReference type="Proteomes" id="UP001199296"/>
    </source>
</evidence>
<evidence type="ECO:0000313" key="16">
    <source>
        <dbReference type="EMBL" id="MCC3144803.1"/>
    </source>
</evidence>
<evidence type="ECO:0000256" key="3">
    <source>
        <dbReference type="ARBA" id="ARBA00006484"/>
    </source>
</evidence>
<dbReference type="NCBIfam" id="TIGR01830">
    <property type="entry name" value="3oxo_ACP_reduc"/>
    <property type="match status" value="1"/>
</dbReference>
<organism evidence="16 17">
    <name type="scientific">Halanaerobium polyolivorans</name>
    <dbReference type="NCBI Taxonomy" id="2886943"/>
    <lineage>
        <taxon>Bacteria</taxon>
        <taxon>Bacillati</taxon>
        <taxon>Bacillota</taxon>
        <taxon>Clostridia</taxon>
        <taxon>Halanaerobiales</taxon>
        <taxon>Halanaerobiaceae</taxon>
        <taxon>Halanaerobium</taxon>
    </lineage>
</organism>
<evidence type="ECO:0000256" key="9">
    <source>
        <dbReference type="ARBA" id="ARBA00023160"/>
    </source>
</evidence>
<dbReference type="PROSITE" id="PS00061">
    <property type="entry name" value="ADH_SHORT"/>
    <property type="match status" value="1"/>
</dbReference>
<dbReference type="InterPro" id="IPR050259">
    <property type="entry name" value="SDR"/>
</dbReference>
<evidence type="ECO:0000256" key="13">
    <source>
        <dbReference type="PIRSR" id="PIRSR611284-2"/>
    </source>
</evidence>
<dbReference type="GO" id="GO:0008202">
    <property type="term" value="P:steroid metabolic process"/>
    <property type="evidence" value="ECO:0007669"/>
    <property type="project" value="UniProtKB-KW"/>
</dbReference>
<keyword evidence="8 14" id="KW-0443">Lipid metabolism</keyword>
<evidence type="ECO:0000256" key="4">
    <source>
        <dbReference type="ARBA" id="ARBA00022516"/>
    </source>
</evidence>
<evidence type="ECO:0000256" key="8">
    <source>
        <dbReference type="ARBA" id="ARBA00023098"/>
    </source>
</evidence>
<keyword evidence="6 13" id="KW-0521">NADP</keyword>
<dbReference type="GO" id="GO:0051287">
    <property type="term" value="F:NAD binding"/>
    <property type="evidence" value="ECO:0007669"/>
    <property type="project" value="UniProtKB-UniRule"/>
</dbReference>
<dbReference type="Gene3D" id="3.40.50.720">
    <property type="entry name" value="NAD(P)-binding Rossmann-like Domain"/>
    <property type="match status" value="1"/>
</dbReference>
<sequence>MIDLQDKKVLITGSSRGIGAEIAKKLADSGADVIINYASSEEKANELKASIEESGGRAYVIQADISDFEQAAELVKKAYKTLGGLDVLVNNAGITRDKLLLRMKEEDWDKVMDINLKGTFNCTKNAVRYLLKADNGKIINISSVIGLIGNPGQANYSAAKAGMIGFTKTLAKELASKGVCSNAIAPGFIETEMTNELKDSIKDDIINRVPLARFGKAEEVADLVAFLASDKANYINGQVIGIDGGMSLA</sequence>
<comment type="similarity">
    <text evidence="3 14">Belongs to the short-chain dehydrogenases/reductases (SDR) family.</text>
</comment>
<evidence type="ECO:0000256" key="1">
    <source>
        <dbReference type="ARBA" id="ARBA00002607"/>
    </source>
</evidence>
<dbReference type="PANTHER" id="PTHR42879">
    <property type="entry name" value="3-OXOACYL-(ACYL-CARRIER-PROTEIN) REDUCTASE"/>
    <property type="match status" value="1"/>
</dbReference>
<name>A0AAW4WXS4_9FIRM</name>
<comment type="caution">
    <text evidence="16">The sequence shown here is derived from an EMBL/GenBank/DDBJ whole genome shotgun (WGS) entry which is preliminary data.</text>
</comment>
<dbReference type="EMBL" id="JAJFAT010000006">
    <property type="protein sequence ID" value="MCC3144803.1"/>
    <property type="molecule type" value="Genomic_DNA"/>
</dbReference>
<reference evidence="16 17" key="1">
    <citation type="submission" date="2021-10" db="EMBL/GenBank/DDBJ databases">
        <authorList>
            <person name="Grouzdev D.S."/>
            <person name="Pantiukh K.S."/>
            <person name="Krutkina M.S."/>
        </authorList>
    </citation>
    <scope>NUCLEOTIDE SEQUENCE [LARGE SCALE GENOMIC DNA]</scope>
    <source>
        <strain evidence="16 17">Z-7514</strain>
    </source>
</reference>
<dbReference type="InterPro" id="IPR011284">
    <property type="entry name" value="3oxo_ACP_reduc"/>
</dbReference>
<dbReference type="InterPro" id="IPR020904">
    <property type="entry name" value="Sc_DH/Rdtase_CS"/>
</dbReference>
<evidence type="ECO:0000256" key="6">
    <source>
        <dbReference type="ARBA" id="ARBA00022857"/>
    </source>
</evidence>
<dbReference type="PANTHER" id="PTHR42879:SF2">
    <property type="entry name" value="3-OXOACYL-[ACYL-CARRIER-PROTEIN] REDUCTASE FABG"/>
    <property type="match status" value="1"/>
</dbReference>
<dbReference type="PRINTS" id="PR00080">
    <property type="entry name" value="SDRFAMILY"/>
</dbReference>
<dbReference type="GO" id="GO:0006633">
    <property type="term" value="P:fatty acid biosynthetic process"/>
    <property type="evidence" value="ECO:0007669"/>
    <property type="project" value="UniProtKB-KW"/>
</dbReference>
<gene>
    <name evidence="16" type="primary">fabG</name>
    <name evidence="16" type="ORF">LJ207_05605</name>
</gene>
<keyword evidence="7 14" id="KW-0560">Oxidoreductase</keyword>
<feature type="active site" description="Proton acceptor" evidence="12">
    <location>
        <position position="156"/>
    </location>
</feature>
<keyword evidence="17" id="KW-1185">Reference proteome</keyword>
<feature type="binding site" evidence="13">
    <location>
        <position position="189"/>
    </location>
    <ligand>
        <name>NADP(+)</name>
        <dbReference type="ChEBI" id="CHEBI:58349"/>
    </ligand>
</feature>
<dbReference type="Proteomes" id="UP001199296">
    <property type="component" value="Unassembled WGS sequence"/>
</dbReference>
<feature type="binding site" evidence="13">
    <location>
        <position position="91"/>
    </location>
    <ligand>
        <name>NADP(+)</name>
        <dbReference type="ChEBI" id="CHEBI:58349"/>
    </ligand>
</feature>
<keyword evidence="4 14" id="KW-0444">Lipid biosynthesis</keyword>
<dbReference type="InterPro" id="IPR002347">
    <property type="entry name" value="SDR_fam"/>
</dbReference>
<dbReference type="CDD" id="cd05333">
    <property type="entry name" value="BKR_SDR_c"/>
    <property type="match status" value="1"/>
</dbReference>
<dbReference type="PRINTS" id="PR00081">
    <property type="entry name" value="GDHRDH"/>
</dbReference>
<dbReference type="NCBIfam" id="NF004199">
    <property type="entry name" value="PRK05653.1-4"/>
    <property type="match status" value="1"/>
</dbReference>
<dbReference type="SUPFAM" id="SSF51735">
    <property type="entry name" value="NAD(P)-binding Rossmann-fold domains"/>
    <property type="match status" value="1"/>
</dbReference>
<keyword evidence="5 14" id="KW-0276">Fatty acid metabolism</keyword>
<dbReference type="GO" id="GO:0004316">
    <property type="term" value="F:3-oxoacyl-[acyl-carrier-protein] reductase (NADPH) activity"/>
    <property type="evidence" value="ECO:0007669"/>
    <property type="project" value="UniProtKB-UniRule"/>
</dbReference>
<dbReference type="NCBIfam" id="NF005559">
    <property type="entry name" value="PRK07231.1"/>
    <property type="match status" value="1"/>
</dbReference>
<feature type="domain" description="Ketoreductase" evidence="15">
    <location>
        <begin position="7"/>
        <end position="192"/>
    </location>
</feature>
<evidence type="ECO:0000256" key="7">
    <source>
        <dbReference type="ARBA" id="ARBA00023002"/>
    </source>
</evidence>
<feature type="binding site" evidence="13">
    <location>
        <begin position="156"/>
        <end position="160"/>
    </location>
    <ligand>
        <name>NADP(+)</name>
        <dbReference type="ChEBI" id="CHEBI:58349"/>
    </ligand>
</feature>